<feature type="repeat" description="WD" evidence="3">
    <location>
        <begin position="1461"/>
        <end position="1491"/>
    </location>
</feature>
<feature type="domain" description="NACHT" evidence="4">
    <location>
        <begin position="375"/>
        <end position="522"/>
    </location>
</feature>
<dbReference type="PANTHER" id="PTHR19848:SF8">
    <property type="entry name" value="F-BOX AND WD REPEAT DOMAIN CONTAINING 7"/>
    <property type="match status" value="1"/>
</dbReference>
<feature type="repeat" description="WD" evidence="3">
    <location>
        <begin position="1117"/>
        <end position="1158"/>
    </location>
</feature>
<dbReference type="InterPro" id="IPR007111">
    <property type="entry name" value="NACHT_NTPase"/>
</dbReference>
<dbReference type="InterPro" id="IPR027417">
    <property type="entry name" value="P-loop_NTPase"/>
</dbReference>
<feature type="repeat" description="WD" evidence="3">
    <location>
        <begin position="1203"/>
        <end position="1244"/>
    </location>
</feature>
<dbReference type="CDD" id="cd00200">
    <property type="entry name" value="WD40"/>
    <property type="match status" value="2"/>
</dbReference>
<proteinExistence type="predicted"/>
<dbReference type="InterPro" id="IPR019775">
    <property type="entry name" value="WD40_repeat_CS"/>
</dbReference>
<keyword evidence="6" id="KW-1185">Reference proteome</keyword>
<dbReference type="OrthoDB" id="163438at2759"/>
<keyword evidence="1 3" id="KW-0853">WD repeat</keyword>
<dbReference type="PROSITE" id="PS50294">
    <property type="entry name" value="WD_REPEATS_REGION"/>
    <property type="match status" value="13"/>
</dbReference>
<reference evidence="5" key="1">
    <citation type="submission" date="2020-05" db="EMBL/GenBank/DDBJ databases">
        <title>Mycena genomes resolve the evolution of fungal bioluminescence.</title>
        <authorList>
            <person name="Tsai I.J."/>
        </authorList>
    </citation>
    <scope>NUCLEOTIDE SEQUENCE</scope>
    <source>
        <strain evidence="5">CCC161011</strain>
    </source>
</reference>
<feature type="repeat" description="WD" evidence="3">
    <location>
        <begin position="1418"/>
        <end position="1459"/>
    </location>
</feature>
<feature type="repeat" description="WD" evidence="3">
    <location>
        <begin position="902"/>
        <end position="943"/>
    </location>
</feature>
<feature type="repeat" description="WD" evidence="3">
    <location>
        <begin position="945"/>
        <end position="986"/>
    </location>
</feature>
<dbReference type="InterPro" id="IPR011047">
    <property type="entry name" value="Quinoprotein_ADH-like_sf"/>
</dbReference>
<evidence type="ECO:0000313" key="5">
    <source>
        <dbReference type="EMBL" id="KAF7362939.1"/>
    </source>
</evidence>
<dbReference type="SUPFAM" id="SSF52540">
    <property type="entry name" value="P-loop containing nucleoside triphosphate hydrolases"/>
    <property type="match status" value="1"/>
</dbReference>
<feature type="repeat" description="WD" evidence="3">
    <location>
        <begin position="1289"/>
        <end position="1330"/>
    </location>
</feature>
<feature type="repeat" description="WD" evidence="3">
    <location>
        <begin position="988"/>
        <end position="1029"/>
    </location>
</feature>
<dbReference type="Proteomes" id="UP000620124">
    <property type="component" value="Unassembled WGS sequence"/>
</dbReference>
<dbReference type="InterPro" id="IPR036322">
    <property type="entry name" value="WD40_repeat_dom_sf"/>
</dbReference>
<dbReference type="InterPro" id="IPR020472">
    <property type="entry name" value="WD40_PAC1"/>
</dbReference>
<dbReference type="InterPro" id="IPR056884">
    <property type="entry name" value="NPHP3-like_N"/>
</dbReference>
<evidence type="ECO:0000256" key="2">
    <source>
        <dbReference type="ARBA" id="ARBA00022737"/>
    </source>
</evidence>
<dbReference type="Gene3D" id="2.130.10.10">
    <property type="entry name" value="YVTN repeat-like/Quinoprotein amine dehydrogenase"/>
    <property type="match status" value="7"/>
</dbReference>
<dbReference type="PROSITE" id="PS50082">
    <property type="entry name" value="WD_REPEATS_2"/>
    <property type="match status" value="14"/>
</dbReference>
<dbReference type="SUPFAM" id="SSF50978">
    <property type="entry name" value="WD40 repeat-like"/>
    <property type="match status" value="2"/>
</dbReference>
<dbReference type="InterPro" id="IPR001680">
    <property type="entry name" value="WD40_rpt"/>
</dbReference>
<name>A0A8H6YPR9_9AGAR</name>
<feature type="repeat" description="WD" evidence="3">
    <location>
        <begin position="1375"/>
        <end position="1416"/>
    </location>
</feature>
<dbReference type="SUPFAM" id="SSF50998">
    <property type="entry name" value="Quinoprotein alcohol dehydrogenase-like"/>
    <property type="match status" value="1"/>
</dbReference>
<accession>A0A8H6YPR9</accession>
<keyword evidence="2" id="KW-0677">Repeat</keyword>
<dbReference type="PRINTS" id="PR00320">
    <property type="entry name" value="GPROTEINBRPT"/>
</dbReference>
<feature type="repeat" description="WD" evidence="3">
    <location>
        <begin position="1246"/>
        <end position="1287"/>
    </location>
</feature>
<comment type="caution">
    <text evidence="5">The sequence shown here is derived from an EMBL/GenBank/DDBJ whole genome shotgun (WGS) entry which is preliminary data.</text>
</comment>
<feature type="repeat" description="WD" evidence="3">
    <location>
        <begin position="1031"/>
        <end position="1072"/>
    </location>
</feature>
<dbReference type="Gene3D" id="3.40.50.300">
    <property type="entry name" value="P-loop containing nucleotide triphosphate hydrolases"/>
    <property type="match status" value="1"/>
</dbReference>
<dbReference type="Pfam" id="PF00400">
    <property type="entry name" value="WD40"/>
    <property type="match status" value="14"/>
</dbReference>
<dbReference type="PROSITE" id="PS50837">
    <property type="entry name" value="NACHT"/>
    <property type="match status" value="1"/>
</dbReference>
<protein>
    <submittedName>
        <fullName evidence="5">WD40 repeat-like protein</fullName>
    </submittedName>
</protein>
<evidence type="ECO:0000256" key="1">
    <source>
        <dbReference type="ARBA" id="ARBA00022574"/>
    </source>
</evidence>
<feature type="repeat" description="WD" evidence="3">
    <location>
        <begin position="1332"/>
        <end position="1373"/>
    </location>
</feature>
<gene>
    <name evidence="5" type="ORF">MVEN_00644900</name>
</gene>
<feature type="repeat" description="WD" evidence="3">
    <location>
        <begin position="1074"/>
        <end position="1115"/>
    </location>
</feature>
<feature type="repeat" description="WD" evidence="3">
    <location>
        <begin position="1160"/>
        <end position="1201"/>
    </location>
</feature>
<dbReference type="PANTHER" id="PTHR19848">
    <property type="entry name" value="WD40 REPEAT PROTEIN"/>
    <property type="match status" value="1"/>
</dbReference>
<evidence type="ECO:0000259" key="4">
    <source>
        <dbReference type="PROSITE" id="PS50837"/>
    </source>
</evidence>
<dbReference type="PROSITE" id="PS00678">
    <property type="entry name" value="WD_REPEATS_1"/>
    <property type="match status" value="11"/>
</dbReference>
<evidence type="ECO:0000256" key="3">
    <source>
        <dbReference type="PROSITE-ProRule" id="PRU00221"/>
    </source>
</evidence>
<sequence length="1576" mass="171143">MSSTYSLLVKSVDGISWKPRAFQSGTPKLYVEIHQGGTVQRSSAVRGLSPSWEHLSKVSSDSPISLRLLHDSAVPGGDVYMAIVDTSVAQLLDLCGSDGNTTSLPLKGVQRRSKGKPAGTIYVRLIKDAKAAVMALEKARTDIGKLALGSKSSATILGDGIIRKSASTANNFVLALSTVTAKLELIVRVGDELTTIHPYANMAWKVLTSVYQAAKKEKDTDHKLCKLVQTMVDLYSFVEDTEFLSEKIKSLEDNVLAIVKQTFECALFIQEYTVYGFCSRAVRNTWTNPDKRINDLSEALVRLKDSFDGSLAIQGLFLSAKVLQKLEGLVQSDTLKKLNPVDMNATSRPSCLPGTRGKILNEISEWLTVPSGSANILWLSGVAGSGKSTISTTISESFRAVDRLGAFLFFDRNDRARSHPDGVIRTLAYWLALSNPHIASAISAAIERDATAVNAPIRTQFRTLLLEPLSSAQNYVQGPILVILDALDECGDLDSRAALLSILSTEFPKLPPNFRFLVTSRPERDIIHHFQSRFVERSLHTEASTMDVQIFIFHELDRIRHQSELGPRWPEERHIQALVNRAGGLFIWASTAIKFIDGYDPNDRLQSLLATNFTQGSNLDILYRTALRNACPWETDKKFAQDAHAVLACVVLGRVPMTDKTIDKLLGSGIQSAKVLKYLGCVVQWAVGMHARTLHASFADYLTDTNRCGGEPWALDTGTENRTLSLACLRILNNDLRFNICGIEDSHLLNVEVPDMLNRVATMIPRELSYASRFWFSHLSEAPVDATILEAVEKLFHRKFLYWLEVLSVSGQIPVASEALRIAVNYIKDHNTGLKEFIADTNKFLSAFSPVMAQSAAHIYLSAVPFAPKESRTGQQFHGSLPHTVHFESVCGAHWPSIQKVLQGHTSHVTSVHFSPDGARIASGSADRTLRIWDAQTGALVAGPLEGHTDWVRSVHFSPDGARIASGSNDNTVCIWDAHTGALVAGPLRGHTDWVKSVHFSPGSAHVASGSDDGTVRIWDAQSGALVAGPFVGHTDWVMSVHFSPDGARIASGSADDTVRVWDTQTGVLIAGPFKGHTNLVSCVNFSPDGARIASGSDDKTVRVWDAQTGALVAGPFEGHTGWVRSVHFSPDGVHIVTGSDDNTVRIWDAHTGALVAGPLEGHTDWVRSVHFSPDGARIASGSADRTLRVWGVQTGTLAARQLEGHTHWVNSVHFSPDGKRIASGSADDTVRVWDAQTGTLVAGPFEEHTSSVTSVHFSPDGTRIASGSNDNMVCVWDAQTGALVTGPLEGHTDWVRSVHFSPDGTRIASGSNDNTVLVWDAQTGELVAGPFEGHTNLVSSVNFSPDGVRIASGSDDRTIRVWDTGSSALVSGPFEGHTDSVRSVHFSPDGAHIASGSEDNTVRIWDARTGGLVAGPLEGHTDWVMSVHFSPNGARLASGSRDGAVRIWDAQTGALVAGPFEGHTGIINSVHFSPDGMRIASGSEDCTTHIVPAQIHPLLVNPLGNFPKFDTHTGWILNSEDKHILWIPPWLREGLYFPHNTLVIRPQGTTKLDLCRFVHGTEWQKCIDPVSADGN</sequence>
<evidence type="ECO:0000313" key="6">
    <source>
        <dbReference type="Proteomes" id="UP000620124"/>
    </source>
</evidence>
<dbReference type="Pfam" id="PF24883">
    <property type="entry name" value="NPHP3_N"/>
    <property type="match status" value="1"/>
</dbReference>
<dbReference type="SMART" id="SM00320">
    <property type="entry name" value="WD40"/>
    <property type="match status" value="14"/>
</dbReference>
<dbReference type="InterPro" id="IPR015943">
    <property type="entry name" value="WD40/YVTN_repeat-like_dom_sf"/>
</dbReference>
<dbReference type="EMBL" id="JACAZI010000004">
    <property type="protein sequence ID" value="KAF7362939.1"/>
    <property type="molecule type" value="Genomic_DNA"/>
</dbReference>
<organism evidence="5 6">
    <name type="scientific">Mycena venus</name>
    <dbReference type="NCBI Taxonomy" id="2733690"/>
    <lineage>
        <taxon>Eukaryota</taxon>
        <taxon>Fungi</taxon>
        <taxon>Dikarya</taxon>
        <taxon>Basidiomycota</taxon>
        <taxon>Agaricomycotina</taxon>
        <taxon>Agaricomycetes</taxon>
        <taxon>Agaricomycetidae</taxon>
        <taxon>Agaricales</taxon>
        <taxon>Marasmiineae</taxon>
        <taxon>Mycenaceae</taxon>
        <taxon>Mycena</taxon>
    </lineage>
</organism>